<evidence type="ECO:0000313" key="2">
    <source>
        <dbReference type="Proteomes" id="UP000063308"/>
    </source>
</evidence>
<dbReference type="AlphaFoldDB" id="A0A0E4BX48"/>
<dbReference type="Proteomes" id="UP000063308">
    <property type="component" value="Plasmid pNK6b"/>
</dbReference>
<accession>A0A0E4BX48</accession>
<proteinExistence type="predicted"/>
<geneLocation type="plasmid" evidence="2">
    <name>pNK6b DNA</name>
</geneLocation>
<reference evidence="1 2" key="1">
    <citation type="submission" date="2014-11" db="EMBL/GenBank/DDBJ databases">
        <title>Symbiosis island explosion on the genome of extra-slow-growing strains of soybean bradyrhizobia with massive insertion sequences.</title>
        <authorList>
            <person name="Iida T."/>
            <person name="Minamisawa K."/>
        </authorList>
    </citation>
    <scope>NUCLEOTIDE SEQUENCE [LARGE SCALE GENOMIC DNA]</scope>
    <source>
        <strain evidence="1 2">NK6</strain>
        <plasmid evidence="2">pNK6b DNA</plasmid>
    </source>
</reference>
<name>A0A0E4BX48_9BRAD</name>
<keyword evidence="1" id="KW-0614">Plasmid</keyword>
<gene>
    <name evidence="1" type="ORF">NK6_b_58</name>
</gene>
<sequence length="363" mass="41690">MNASLLRLPDASSIEAILADLEPASADDDLVPALARAFPGFEFSMARIDDDYWRDTRSVFRPDGTRLGELRPWMTAELAKEHGDIDTLWRRLKETDLQITEWRGASAFVFAPTGPAAADYIQIALGRESEWQAGPIVNPDYRPFGEDELFDPGWIRRDGSAEAKRLVGPVYRLLNRAGGAFVYVRSFLDRCTRVERERREAKRPEMERRVIREIGPSGTRETPFLEAVPDWFDHVPREIRFFQDWEESSASAHRVFAHWALDIRDYTHRGEREIGFIPRPLWPPKDRLLATPGVSVHLLMDRIEVIDREVGLPFGWFFLMTHGRWVDPDVGLAIAAGLRVQRIRLPDQDAAVLLRWADQPYGF</sequence>
<dbReference type="EMBL" id="AP014686">
    <property type="protein sequence ID" value="BAR63252.1"/>
    <property type="molecule type" value="Genomic_DNA"/>
</dbReference>
<protein>
    <submittedName>
        <fullName evidence="1">Uncharacterized protein</fullName>
    </submittedName>
</protein>
<evidence type="ECO:0000313" key="1">
    <source>
        <dbReference type="EMBL" id="BAR63252.1"/>
    </source>
</evidence>
<organism evidence="1 2">
    <name type="scientific">Bradyrhizobium diazoefficiens</name>
    <dbReference type="NCBI Taxonomy" id="1355477"/>
    <lineage>
        <taxon>Bacteria</taxon>
        <taxon>Pseudomonadati</taxon>
        <taxon>Pseudomonadota</taxon>
        <taxon>Alphaproteobacteria</taxon>
        <taxon>Hyphomicrobiales</taxon>
        <taxon>Nitrobacteraceae</taxon>
        <taxon>Bradyrhizobium</taxon>
    </lineage>
</organism>